<dbReference type="InterPro" id="IPR043990">
    <property type="entry name" value="AC_1"/>
</dbReference>
<dbReference type="SMART" id="SM00869">
    <property type="entry name" value="Autotransporter"/>
    <property type="match status" value="1"/>
</dbReference>
<gene>
    <name evidence="5" type="primary">icsA</name>
    <name evidence="5" type="ORF">WG78_02555</name>
</gene>
<proteinExistence type="predicted"/>
<dbReference type="PANTHER" id="PTHR35037">
    <property type="entry name" value="C-TERMINAL REGION OF AIDA-LIKE PROTEIN"/>
    <property type="match status" value="1"/>
</dbReference>
<evidence type="ECO:0000313" key="6">
    <source>
        <dbReference type="Proteomes" id="UP000037939"/>
    </source>
</evidence>
<dbReference type="InterPro" id="IPR036709">
    <property type="entry name" value="Autotransporte_beta_dom_sf"/>
</dbReference>
<keyword evidence="1" id="KW-0732">Signal</keyword>
<feature type="domain" description="Autotransporter" evidence="4">
    <location>
        <begin position="1571"/>
        <end position="1852"/>
    </location>
</feature>
<dbReference type="STRING" id="857265.WG78_02555"/>
<accession>A0A0N0XM66</accession>
<dbReference type="Pfam" id="PF18883">
    <property type="entry name" value="AC_1"/>
    <property type="match status" value="1"/>
</dbReference>
<dbReference type="GO" id="GO:0019867">
    <property type="term" value="C:outer membrane"/>
    <property type="evidence" value="ECO:0007669"/>
    <property type="project" value="InterPro"/>
</dbReference>
<dbReference type="Pfam" id="PF12951">
    <property type="entry name" value="PATR"/>
    <property type="match status" value="3"/>
</dbReference>
<dbReference type="InterPro" id="IPR005546">
    <property type="entry name" value="Autotransporte_beta"/>
</dbReference>
<dbReference type="InterPro" id="IPR011050">
    <property type="entry name" value="Pectin_lyase_fold/virulence"/>
</dbReference>
<evidence type="ECO:0000313" key="5">
    <source>
        <dbReference type="EMBL" id="KPC54425.1"/>
    </source>
</evidence>
<evidence type="ECO:0000256" key="1">
    <source>
        <dbReference type="ARBA" id="ARBA00022729"/>
    </source>
</evidence>
<feature type="compositionally biased region" description="Pro residues" evidence="3">
    <location>
        <begin position="1514"/>
        <end position="1528"/>
    </location>
</feature>
<dbReference type="NCBIfam" id="TIGR01414">
    <property type="entry name" value="autotrans_barl"/>
    <property type="match status" value="1"/>
</dbReference>
<dbReference type="Proteomes" id="UP000037939">
    <property type="component" value="Unassembled WGS sequence"/>
</dbReference>
<evidence type="ECO:0000256" key="3">
    <source>
        <dbReference type="SAM" id="MobiDB-lite"/>
    </source>
</evidence>
<dbReference type="Pfam" id="PF13018">
    <property type="entry name" value="ESPR"/>
    <property type="match status" value="1"/>
</dbReference>
<dbReference type="Gene3D" id="2.160.20.20">
    <property type="match status" value="1"/>
</dbReference>
<dbReference type="SUPFAM" id="SSF51126">
    <property type="entry name" value="Pectin lyase-like"/>
    <property type="match status" value="2"/>
</dbReference>
<comment type="caution">
    <text evidence="5">The sequence shown here is derived from an EMBL/GenBank/DDBJ whole genome shotgun (WGS) entry which is preliminary data.</text>
</comment>
<keyword evidence="2" id="KW-0843">Virulence</keyword>
<dbReference type="InterPro" id="IPR051551">
    <property type="entry name" value="Autotransporter_adhesion"/>
</dbReference>
<dbReference type="InterPro" id="IPR006315">
    <property type="entry name" value="OM_autotransptr_brl_dom"/>
</dbReference>
<dbReference type="EMBL" id="LAQT01000002">
    <property type="protein sequence ID" value="KPC54425.1"/>
    <property type="molecule type" value="Genomic_DNA"/>
</dbReference>
<evidence type="ECO:0000256" key="2">
    <source>
        <dbReference type="ARBA" id="ARBA00023026"/>
    </source>
</evidence>
<dbReference type="Pfam" id="PF03797">
    <property type="entry name" value="Autotransporter"/>
    <property type="match status" value="1"/>
</dbReference>
<organism evidence="5 6">
    <name type="scientific">Amantichitinum ursilacus</name>
    <dbReference type="NCBI Taxonomy" id="857265"/>
    <lineage>
        <taxon>Bacteria</taxon>
        <taxon>Pseudomonadati</taxon>
        <taxon>Pseudomonadota</taxon>
        <taxon>Betaproteobacteria</taxon>
        <taxon>Neisseriales</taxon>
        <taxon>Chitinibacteraceae</taxon>
        <taxon>Amantichitinum</taxon>
    </lineage>
</organism>
<dbReference type="CDD" id="cd01344">
    <property type="entry name" value="PL2_Passenger_AT"/>
    <property type="match status" value="1"/>
</dbReference>
<sequence length="1852" mass="185925">MNRIHKCVWSQAHNAWQVASELARGCGPTTAQPLCAVLGSAALASSMMLAGAAQAATPIPSATTTVKLTDLDASSTSFAAAADTVISASGAGLSGDKSRDWTITNAGKITGSTIGVSLSGKSAGGSRLDNAGTIEGKGFGAAGAGGGVVLLNGGMVHNQAGASIIGGSDGIHSDSADTAIVNEGAIVGSNQSGVHFNRGGTFTQAAGASTSGFYAVSVNASASEGAFMLDNAGTLVGTNANALSVRANTVSTVTNRQSGVIKATGSGDAIEVINGGDLALNNAGSISAVQAAGVRVDGTSTATLRNSGEISGATGVMLEGDGSQLINSGKLTGSAGDAISMAGKNNRATLVGGSNITGNISATGSGNVVQLGDDPLAAGQYAGSFGGQADLEVKSAWTLSGKGSQVRNAVVDGEANLTQAGDFTTQAAYTTHAKGKTTLALGSTLKVGGAFSQDADSALAMSIDKVAGTPVITAASARLGGSVTLSQSAKVQPTSATALSALNTTLIHTTSGISGDFANASVTMADGPDYLNARLGKSADQKDYNLSYGLAWLAGDAQANGRFTLANASDAFNVDVALDNQAANGSTWDGHSLTKAGAGTLTLSAANRYSGATRIEGGVLKTAIAQAFSSSNGLDIASGGTLMLNNFDQTAANLSGAGKVELGSATLKVVSAWDTRFDGAMSGSGGLIKSGTGVLELGGANSYSGATQVDSGTLRVLAASPAAGNVNIERGATLDLGFGNATYNNVLSGTGTVQVSGNALQLAGNNSNLTGTLHVLGSASASSDSNLGSAAIQLDGANSALTIAPTAGALTFNHALSGNGTLTTQLANKTDALVLGSNVGDQFAGTLAVARGTVALGTNAAAALSKATLQLDADSNASFDTNRSIGNLTLNGGTLQTASKDFVPVGVLTVGNLQASAGGTLAIDVPTSYAPQAAATNKSLFDQDDQVEQQVVKATGAVTGAGAQLALTRRDGSTLAGQQVDLLNDGQKVAVGTYNYTASVRDGADAGITLGYNLAQIDLQSGQALVLDNANAQDNKLGARITGSGDLHVNATGDVVLANAQSDYTGNTVLTQGNLVVGSNNALGNTQALTLSQSGSKVDLAGNTQQVGALNSVAGSVLDLNGGTLSIIDTLRLAGGNNGGLIAGTLTGAGNLYIDPSVVTITDANSGLTATTTLADGSEVRMAHVQGLGSGDIVLSGATDTLSLIAANGAAAQGDLANRISGAGVIHGEATTAINLTADNSGFSGEIKIDPNAQMTAAAAQNLGSSHISNDGKLELNTSADWTLSNAIAGSGTLVKTGGGALIVNEGLSYSGDTQLNSGVLIVGDASHANGRLDSTGTVQVASGATLSGHGVIAGAVINDGTIAALNGALLAAHNGGNAAGNLSVGKLTNNGVIDLTGQQVGNTLTVNGDYVGNGGLLRVNTVLGGDDSATDKLIITGNSSGNTNVEVLNAKGAGAQTVNGIEVIAVKGDSAGQFKLAGRAVAGAYEYDLYQGTPTQNDGNWYLRSQYTGPNPDIDPVPPAPPAPPVPPAPEKVRPEVGGYLANQYFASTLFNTTLHDRAGQTRFNETGSPFASQSSGWARIAGGEFDSHAAHNRISTDTDTSLVQLGVDLFDGQRDGQRLVAGVMTGYAKARSSSKAYKVDAKAESETSGYSVGVYATWLGNGQGNARRTGPYVDSWLQYAWFDNSVQGNALPEEKYRSHNWTASVEAGYDVPLVYGESGSFFLKPQAQLIYTAFSQSTHVEQNGTVVDSSDLTGLQSRLGVRVYGNMHDNSKTQTQPFVEANWLHASKVGAISMDGARIDNGVPSNRYEIKFGLERQQNPDWSWWFNVGFQNGGDGYQSLQGMFGSRNLW</sequence>
<dbReference type="Gene3D" id="2.40.128.130">
    <property type="entry name" value="Autotransporter beta-domain"/>
    <property type="match status" value="1"/>
</dbReference>
<dbReference type="InterPro" id="IPR012332">
    <property type="entry name" value="Autotransporter_pectin_lyase_C"/>
</dbReference>
<dbReference type="InterPro" id="IPR013425">
    <property type="entry name" value="Autotrns_rpt"/>
</dbReference>
<dbReference type="NCBIfam" id="TIGR02601">
    <property type="entry name" value="autotrns_rpt"/>
    <property type="match status" value="3"/>
</dbReference>
<dbReference type="InterPro" id="IPR024973">
    <property type="entry name" value="ESPR"/>
</dbReference>
<reference evidence="5 6" key="1">
    <citation type="submission" date="2015-07" db="EMBL/GenBank/DDBJ databases">
        <title>Draft genome sequence of the Amantichitinum ursilacus IGB-41, a new chitin-degrading bacterium.</title>
        <authorList>
            <person name="Kirstahler P."/>
            <person name="Guenther M."/>
            <person name="Grumaz C."/>
            <person name="Rupp S."/>
            <person name="Zibek S."/>
            <person name="Sohn K."/>
        </authorList>
    </citation>
    <scope>NUCLEOTIDE SEQUENCE [LARGE SCALE GENOMIC DNA]</scope>
    <source>
        <strain evidence="5 6">IGB-41</strain>
    </source>
</reference>
<dbReference type="SUPFAM" id="SSF103515">
    <property type="entry name" value="Autotransporter"/>
    <property type="match status" value="1"/>
</dbReference>
<dbReference type="PROSITE" id="PS51208">
    <property type="entry name" value="AUTOTRANSPORTER"/>
    <property type="match status" value="1"/>
</dbReference>
<protein>
    <submittedName>
        <fullName evidence="5">Outer membrane protein IcsA autotransporter</fullName>
    </submittedName>
</protein>
<evidence type="ECO:0000259" key="4">
    <source>
        <dbReference type="PROSITE" id="PS51208"/>
    </source>
</evidence>
<keyword evidence="6" id="KW-1185">Reference proteome</keyword>
<dbReference type="PATRIC" id="fig|857265.3.peg.531"/>
<dbReference type="PANTHER" id="PTHR35037:SF3">
    <property type="entry name" value="C-TERMINAL REGION OF AIDA-LIKE PROTEIN"/>
    <property type="match status" value="1"/>
</dbReference>
<name>A0A0N0XM66_9NEIS</name>
<feature type="region of interest" description="Disordered" evidence="3">
    <location>
        <begin position="1506"/>
        <end position="1528"/>
    </location>
</feature>
<dbReference type="RefSeq" id="WP_053936226.1">
    <property type="nucleotide sequence ID" value="NZ_LAQT01000002.1"/>
</dbReference>